<sequence>MGKRVLQEISKEIKFARYFSLIIQSIPDASHADQFTVALLYVSVRKACANERLVRGLSGVFHKAQDMEAAALNLLEELKLDLKNYGGQSYDNASSMPGVYSDLQTRIREKNVFAKWNVLRDYVRRSNEHTQKLKIEHRFLMLKSLSRTRWSARADVLRAQVTSRNEIKNALEDLIEDNTQIPDTRVIAEGFRKTLESFQTTLLTMIWDEILQRG</sequence>
<protein>
    <submittedName>
        <fullName evidence="1">DUF4371 domain-containing protein</fullName>
    </submittedName>
</protein>
<keyword evidence="2" id="KW-1185">Reference proteome</keyword>
<dbReference type="AlphaFoldDB" id="A0A8X6IWV0"/>
<comment type="caution">
    <text evidence="1">The sequence shown here is derived from an EMBL/GenBank/DDBJ whole genome shotgun (WGS) entry which is preliminary data.</text>
</comment>
<dbReference type="PANTHER" id="PTHR45749:SF23">
    <property type="entry name" value="ZINC FINGER MYM-TYPE PROTEIN 1-LIKE"/>
    <property type="match status" value="1"/>
</dbReference>
<accession>A0A8X6IWV0</accession>
<name>A0A8X6IWV0_TRICU</name>
<evidence type="ECO:0000313" key="2">
    <source>
        <dbReference type="Proteomes" id="UP000887116"/>
    </source>
</evidence>
<dbReference type="PANTHER" id="PTHR45749">
    <property type="match status" value="1"/>
</dbReference>
<dbReference type="EMBL" id="BMAO01019333">
    <property type="protein sequence ID" value="GFR29929.1"/>
    <property type="molecule type" value="Genomic_DNA"/>
</dbReference>
<proteinExistence type="predicted"/>
<dbReference type="OrthoDB" id="6602803at2759"/>
<reference evidence="1" key="1">
    <citation type="submission" date="2020-07" db="EMBL/GenBank/DDBJ databases">
        <title>Multicomponent nature underlies the extraordinary mechanical properties of spider dragline silk.</title>
        <authorList>
            <person name="Kono N."/>
            <person name="Nakamura H."/>
            <person name="Mori M."/>
            <person name="Yoshida Y."/>
            <person name="Ohtoshi R."/>
            <person name="Malay A.D."/>
            <person name="Moran D.A.P."/>
            <person name="Tomita M."/>
            <person name="Numata K."/>
            <person name="Arakawa K."/>
        </authorList>
    </citation>
    <scope>NUCLEOTIDE SEQUENCE</scope>
</reference>
<dbReference type="Proteomes" id="UP000887116">
    <property type="component" value="Unassembled WGS sequence"/>
</dbReference>
<gene>
    <name evidence="1" type="primary">g.25223</name>
    <name evidence="1" type="ORF">TNCT_343881</name>
</gene>
<organism evidence="1 2">
    <name type="scientific">Trichonephila clavata</name>
    <name type="common">Joro spider</name>
    <name type="synonym">Nephila clavata</name>
    <dbReference type="NCBI Taxonomy" id="2740835"/>
    <lineage>
        <taxon>Eukaryota</taxon>
        <taxon>Metazoa</taxon>
        <taxon>Ecdysozoa</taxon>
        <taxon>Arthropoda</taxon>
        <taxon>Chelicerata</taxon>
        <taxon>Arachnida</taxon>
        <taxon>Araneae</taxon>
        <taxon>Araneomorphae</taxon>
        <taxon>Entelegynae</taxon>
        <taxon>Araneoidea</taxon>
        <taxon>Nephilidae</taxon>
        <taxon>Trichonephila</taxon>
    </lineage>
</organism>
<evidence type="ECO:0000313" key="1">
    <source>
        <dbReference type="EMBL" id="GFR29929.1"/>
    </source>
</evidence>